<dbReference type="OrthoDB" id="5956770at2759"/>
<protein>
    <submittedName>
        <fullName evidence="1">Uncharacterized protein</fullName>
    </submittedName>
</protein>
<comment type="caution">
    <text evidence="1">The sequence shown here is derived from an EMBL/GenBank/DDBJ whole genome shotgun (WGS) entry which is preliminary data.</text>
</comment>
<sequence>MYTTRLCETLSERLVFAEDGSHERRLQHGQLIRLFTMYKVIAYPRPAIDIRHEIFQNVSRAGSNLTAGRMRPAGRLLPTYALDNGYYERLLADMIYLFAPLLPPSLTTPVETVLSRIDFARCGH</sequence>
<organism evidence="1 2">
    <name type="scientific">Eumeta variegata</name>
    <name type="common">Bagworm moth</name>
    <name type="synonym">Eumeta japonica</name>
    <dbReference type="NCBI Taxonomy" id="151549"/>
    <lineage>
        <taxon>Eukaryota</taxon>
        <taxon>Metazoa</taxon>
        <taxon>Ecdysozoa</taxon>
        <taxon>Arthropoda</taxon>
        <taxon>Hexapoda</taxon>
        <taxon>Insecta</taxon>
        <taxon>Pterygota</taxon>
        <taxon>Neoptera</taxon>
        <taxon>Endopterygota</taxon>
        <taxon>Lepidoptera</taxon>
        <taxon>Glossata</taxon>
        <taxon>Ditrysia</taxon>
        <taxon>Tineoidea</taxon>
        <taxon>Psychidae</taxon>
        <taxon>Oiketicinae</taxon>
        <taxon>Eumeta</taxon>
    </lineage>
</organism>
<dbReference type="EMBL" id="BGZK01000396">
    <property type="protein sequence ID" value="GBP41291.1"/>
    <property type="molecule type" value="Genomic_DNA"/>
</dbReference>
<proteinExistence type="predicted"/>
<accession>A0A4C1VRJ9</accession>
<dbReference type="Proteomes" id="UP000299102">
    <property type="component" value="Unassembled WGS sequence"/>
</dbReference>
<evidence type="ECO:0000313" key="1">
    <source>
        <dbReference type="EMBL" id="GBP41291.1"/>
    </source>
</evidence>
<dbReference type="AlphaFoldDB" id="A0A4C1VRJ9"/>
<gene>
    <name evidence="1" type="ORF">EVAR_33019_1</name>
</gene>
<name>A0A4C1VRJ9_EUMVA</name>
<keyword evidence="2" id="KW-1185">Reference proteome</keyword>
<reference evidence="1 2" key="1">
    <citation type="journal article" date="2019" name="Commun. Biol.">
        <title>The bagworm genome reveals a unique fibroin gene that provides high tensile strength.</title>
        <authorList>
            <person name="Kono N."/>
            <person name="Nakamura H."/>
            <person name="Ohtoshi R."/>
            <person name="Tomita M."/>
            <person name="Numata K."/>
            <person name="Arakawa K."/>
        </authorList>
    </citation>
    <scope>NUCLEOTIDE SEQUENCE [LARGE SCALE GENOMIC DNA]</scope>
</reference>
<evidence type="ECO:0000313" key="2">
    <source>
        <dbReference type="Proteomes" id="UP000299102"/>
    </source>
</evidence>